<dbReference type="InterPro" id="IPR003012">
    <property type="entry name" value="Tet_transcr_reg_TetR"/>
</dbReference>
<protein>
    <submittedName>
        <fullName evidence="7">Transcriptional regulator, TetR family protein</fullName>
    </submittedName>
</protein>
<dbReference type="InterPro" id="IPR004111">
    <property type="entry name" value="Repressor_TetR_C"/>
</dbReference>
<reference evidence="7 8" key="1">
    <citation type="submission" date="2021-01" db="EMBL/GenBank/DDBJ databases">
        <title>Whole genome shotgun sequence of Actinoplanes humidus NBRC 14915.</title>
        <authorList>
            <person name="Komaki H."/>
            <person name="Tamura T."/>
        </authorList>
    </citation>
    <scope>NUCLEOTIDE SEQUENCE [LARGE SCALE GENOMIC DNA]</scope>
    <source>
        <strain evidence="7 8">NBRC 14915</strain>
    </source>
</reference>
<keyword evidence="8" id="KW-1185">Reference proteome</keyword>
<evidence type="ECO:0000259" key="6">
    <source>
        <dbReference type="PROSITE" id="PS50977"/>
    </source>
</evidence>
<organism evidence="7 8">
    <name type="scientific">Winogradskya humida</name>
    <dbReference type="NCBI Taxonomy" id="113566"/>
    <lineage>
        <taxon>Bacteria</taxon>
        <taxon>Bacillati</taxon>
        <taxon>Actinomycetota</taxon>
        <taxon>Actinomycetes</taxon>
        <taxon>Micromonosporales</taxon>
        <taxon>Micromonosporaceae</taxon>
        <taxon>Winogradskya</taxon>
    </lineage>
</organism>
<dbReference type="EMBL" id="BOMN01000087">
    <property type="protein sequence ID" value="GIE22964.1"/>
    <property type="molecule type" value="Genomic_DNA"/>
</dbReference>
<proteinExistence type="predicted"/>
<evidence type="ECO:0000256" key="2">
    <source>
        <dbReference type="ARBA" id="ARBA00023015"/>
    </source>
</evidence>
<keyword evidence="3 5" id="KW-0238">DNA-binding</keyword>
<evidence type="ECO:0000256" key="5">
    <source>
        <dbReference type="PROSITE-ProRule" id="PRU00335"/>
    </source>
</evidence>
<keyword evidence="2" id="KW-0805">Transcription regulation</keyword>
<evidence type="ECO:0000256" key="4">
    <source>
        <dbReference type="ARBA" id="ARBA00023163"/>
    </source>
</evidence>
<dbReference type="Gene3D" id="1.10.10.60">
    <property type="entry name" value="Homeodomain-like"/>
    <property type="match status" value="1"/>
</dbReference>
<dbReference type="InterPro" id="IPR050109">
    <property type="entry name" value="HTH-type_TetR-like_transc_reg"/>
</dbReference>
<dbReference type="Pfam" id="PF00440">
    <property type="entry name" value="TetR_N"/>
    <property type="match status" value="1"/>
</dbReference>
<dbReference type="Gene3D" id="1.10.357.10">
    <property type="entry name" value="Tetracycline Repressor, domain 2"/>
    <property type="match status" value="1"/>
</dbReference>
<dbReference type="Pfam" id="PF02909">
    <property type="entry name" value="TetR_C_1"/>
    <property type="match status" value="1"/>
</dbReference>
<evidence type="ECO:0000256" key="3">
    <source>
        <dbReference type="ARBA" id="ARBA00023125"/>
    </source>
</evidence>
<comment type="caution">
    <text evidence="7">The sequence shown here is derived from an EMBL/GenBank/DDBJ whole genome shotgun (WGS) entry which is preliminary data.</text>
</comment>
<accession>A0ABQ3ZWM3</accession>
<dbReference type="PRINTS" id="PR00400">
    <property type="entry name" value="TETREPRESSOR"/>
</dbReference>
<feature type="DNA-binding region" description="H-T-H motif" evidence="5">
    <location>
        <begin position="18"/>
        <end position="37"/>
    </location>
</feature>
<dbReference type="InterPro" id="IPR001647">
    <property type="entry name" value="HTH_TetR"/>
</dbReference>
<keyword evidence="4" id="KW-0804">Transcription</keyword>
<dbReference type="PANTHER" id="PTHR30055">
    <property type="entry name" value="HTH-TYPE TRANSCRIPTIONAL REGULATOR RUTR"/>
    <property type="match status" value="1"/>
</dbReference>
<name>A0ABQ3ZWM3_9ACTN</name>
<dbReference type="InterPro" id="IPR009057">
    <property type="entry name" value="Homeodomain-like_sf"/>
</dbReference>
<dbReference type="PRINTS" id="PR00455">
    <property type="entry name" value="HTHTETR"/>
</dbReference>
<feature type="domain" description="HTH tetR-type" evidence="6">
    <location>
        <begin position="1"/>
        <end position="55"/>
    </location>
</feature>
<keyword evidence="1" id="KW-0678">Repressor</keyword>
<dbReference type="Proteomes" id="UP000603200">
    <property type="component" value="Unassembled WGS sequence"/>
</dbReference>
<dbReference type="InterPro" id="IPR036271">
    <property type="entry name" value="Tet_transcr_reg_TetR-rel_C_sf"/>
</dbReference>
<dbReference type="SUPFAM" id="SSF46689">
    <property type="entry name" value="Homeodomain-like"/>
    <property type="match status" value="1"/>
</dbReference>
<evidence type="ECO:0000256" key="1">
    <source>
        <dbReference type="ARBA" id="ARBA00022491"/>
    </source>
</evidence>
<dbReference type="PROSITE" id="PS50977">
    <property type="entry name" value="HTH_TETR_2"/>
    <property type="match status" value="1"/>
</dbReference>
<dbReference type="SUPFAM" id="SSF48498">
    <property type="entry name" value="Tetracyclin repressor-like, C-terminal domain"/>
    <property type="match status" value="1"/>
</dbReference>
<gene>
    <name evidence="7" type="ORF">Ahu01nite_060660</name>
</gene>
<evidence type="ECO:0000313" key="7">
    <source>
        <dbReference type="EMBL" id="GIE22964.1"/>
    </source>
</evidence>
<dbReference type="PANTHER" id="PTHR30055:SF151">
    <property type="entry name" value="TRANSCRIPTIONAL REGULATORY PROTEIN"/>
    <property type="match status" value="1"/>
</dbReference>
<sequence>MLAAALRILDEQGLPDLTMRHLATTLGVQPSALYWHFPNKQALLAAVSDQIIASARPADTATGDWRDRVRHEAAALHDALLAYKDGAEVVSSTLALGLGADGLAHRLARAISGGGFDQQTTGLAAETMVLFLVGHAFHQQQRLQADSLGAVAGAHSLDRDDPAGPPSGPQAFDLGITLLVAGLDTQSRMARPA</sequence>
<evidence type="ECO:0000313" key="8">
    <source>
        <dbReference type="Proteomes" id="UP000603200"/>
    </source>
</evidence>